<dbReference type="GO" id="GO:0009922">
    <property type="term" value="F:fatty acid elongase activity"/>
    <property type="evidence" value="ECO:0007669"/>
    <property type="project" value="UniProtKB-EC"/>
</dbReference>
<keyword evidence="3 10" id="KW-0808">Transferase</keyword>
<dbReference type="AlphaFoldDB" id="A0A9P0CLA3"/>
<comment type="catalytic activity">
    <reaction evidence="10">
        <text>a very-long-chain acyl-CoA + malonyl-CoA + H(+) = a very-long-chain 3-oxoacyl-CoA + CO2 + CoA</text>
        <dbReference type="Rhea" id="RHEA:32727"/>
        <dbReference type="ChEBI" id="CHEBI:15378"/>
        <dbReference type="ChEBI" id="CHEBI:16526"/>
        <dbReference type="ChEBI" id="CHEBI:57287"/>
        <dbReference type="ChEBI" id="CHEBI:57384"/>
        <dbReference type="ChEBI" id="CHEBI:90725"/>
        <dbReference type="ChEBI" id="CHEBI:90736"/>
        <dbReference type="EC" id="2.3.1.199"/>
    </reaction>
</comment>
<feature type="transmembrane region" description="Helical" evidence="10">
    <location>
        <begin position="62"/>
        <end position="86"/>
    </location>
</feature>
<evidence type="ECO:0000256" key="9">
    <source>
        <dbReference type="ARBA" id="ARBA00023160"/>
    </source>
</evidence>
<dbReference type="OrthoDB" id="434092at2759"/>
<protein>
    <recommendedName>
        <fullName evidence="10">Elongation of very long chain fatty acids protein</fullName>
        <ecNumber evidence="10">2.3.1.199</ecNumber>
    </recommendedName>
    <alternativeName>
        <fullName evidence="10">Very-long-chain 3-oxoacyl-CoA synthase</fullName>
    </alternativeName>
</protein>
<evidence type="ECO:0000256" key="2">
    <source>
        <dbReference type="ARBA" id="ARBA00022516"/>
    </source>
</evidence>
<evidence type="ECO:0000256" key="1">
    <source>
        <dbReference type="ARBA" id="ARBA00004141"/>
    </source>
</evidence>
<evidence type="ECO:0000256" key="10">
    <source>
        <dbReference type="RuleBase" id="RU361115"/>
    </source>
</evidence>
<comment type="similarity">
    <text evidence="10">Belongs to the ELO family.</text>
</comment>
<dbReference type="InterPro" id="IPR030457">
    <property type="entry name" value="ELO_CS"/>
</dbReference>
<dbReference type="PROSITE" id="PS01188">
    <property type="entry name" value="ELO"/>
    <property type="match status" value="1"/>
</dbReference>
<keyword evidence="5 10" id="KW-0276">Fatty acid metabolism</keyword>
<dbReference type="PANTHER" id="PTHR11157">
    <property type="entry name" value="FATTY ACID ACYL TRANSFERASE-RELATED"/>
    <property type="match status" value="1"/>
</dbReference>
<feature type="transmembrane region" description="Helical" evidence="10">
    <location>
        <begin position="232"/>
        <end position="250"/>
    </location>
</feature>
<name>A0A9P0CLA3_9CUCU</name>
<evidence type="ECO:0000256" key="4">
    <source>
        <dbReference type="ARBA" id="ARBA00022692"/>
    </source>
</evidence>
<keyword evidence="7 10" id="KW-0443">Lipid metabolism</keyword>
<gene>
    <name evidence="11" type="ORF">PSYICH_LOCUS2270</name>
</gene>
<dbReference type="EC" id="2.3.1.199" evidence="10"/>
<dbReference type="GO" id="GO:0005789">
    <property type="term" value="C:endoplasmic reticulum membrane"/>
    <property type="evidence" value="ECO:0007669"/>
    <property type="project" value="TreeGrafter"/>
</dbReference>
<proteinExistence type="inferred from homology"/>
<reference evidence="11" key="1">
    <citation type="submission" date="2022-01" db="EMBL/GenBank/DDBJ databases">
        <authorList>
            <person name="King R."/>
        </authorList>
    </citation>
    <scope>NUCLEOTIDE SEQUENCE</scope>
</reference>
<dbReference type="GO" id="GO:0030148">
    <property type="term" value="P:sphingolipid biosynthetic process"/>
    <property type="evidence" value="ECO:0007669"/>
    <property type="project" value="TreeGrafter"/>
</dbReference>
<dbReference type="Proteomes" id="UP001153636">
    <property type="component" value="Chromosome 10"/>
</dbReference>
<evidence type="ECO:0000256" key="6">
    <source>
        <dbReference type="ARBA" id="ARBA00022989"/>
    </source>
</evidence>
<dbReference type="PANTHER" id="PTHR11157:SF103">
    <property type="entry name" value="ELONGATION OF VERY LONG CHAIN FATTY ACIDS PROTEIN"/>
    <property type="match status" value="1"/>
</dbReference>
<feature type="transmembrane region" description="Helical" evidence="10">
    <location>
        <begin position="204"/>
        <end position="226"/>
    </location>
</feature>
<evidence type="ECO:0000313" key="12">
    <source>
        <dbReference type="Proteomes" id="UP001153636"/>
    </source>
</evidence>
<keyword evidence="2 10" id="KW-0444">Lipid biosynthesis</keyword>
<feature type="transmembrane region" description="Helical" evidence="10">
    <location>
        <begin position="31"/>
        <end position="50"/>
    </location>
</feature>
<keyword evidence="12" id="KW-1185">Reference proteome</keyword>
<evidence type="ECO:0000256" key="3">
    <source>
        <dbReference type="ARBA" id="ARBA00022679"/>
    </source>
</evidence>
<dbReference type="GO" id="GO:0042761">
    <property type="term" value="P:very long-chain fatty acid biosynthetic process"/>
    <property type="evidence" value="ECO:0007669"/>
    <property type="project" value="TreeGrafter"/>
</dbReference>
<comment type="subcellular location">
    <subcellularLocation>
        <location evidence="1">Membrane</location>
        <topology evidence="1">Multi-pass membrane protein</topology>
    </subcellularLocation>
</comment>
<dbReference type="EMBL" id="OV651822">
    <property type="protein sequence ID" value="CAH1100727.1"/>
    <property type="molecule type" value="Genomic_DNA"/>
</dbReference>
<sequence>MTSIMHLVVENYSEFAQSRDPMVDSWLFMKSPVPVVAILLTYLIFVLKIGPNIMKHRKPLHLKLLMIVYNAYQVLFSLWLCSQALYVQKPIQLLTRSCNNPSNNRELQEIVYNSAWWYFFSKIVELLDTVFFVLRKKQSQVTFLHVYHHAITMFFSWGYLKFLPGEQGLVIGFLNSLVHVVMYFYYFLSALGPKYQKYLWWKKYMTWIQLTQFCIMLAYLVFIIAIDCKLPKALTFFFVGNVVIFLYLFSDFYRKAYNSKNAKGVTAVEPLGTKTNGHAITTTNKVKAH</sequence>
<dbReference type="GO" id="GO:0034625">
    <property type="term" value="P:fatty acid elongation, monounsaturated fatty acid"/>
    <property type="evidence" value="ECO:0007669"/>
    <property type="project" value="TreeGrafter"/>
</dbReference>
<feature type="transmembrane region" description="Helical" evidence="10">
    <location>
        <begin position="169"/>
        <end position="192"/>
    </location>
</feature>
<evidence type="ECO:0000256" key="8">
    <source>
        <dbReference type="ARBA" id="ARBA00023136"/>
    </source>
</evidence>
<organism evidence="11 12">
    <name type="scientific">Psylliodes chrysocephalus</name>
    <dbReference type="NCBI Taxonomy" id="3402493"/>
    <lineage>
        <taxon>Eukaryota</taxon>
        <taxon>Metazoa</taxon>
        <taxon>Ecdysozoa</taxon>
        <taxon>Arthropoda</taxon>
        <taxon>Hexapoda</taxon>
        <taxon>Insecta</taxon>
        <taxon>Pterygota</taxon>
        <taxon>Neoptera</taxon>
        <taxon>Endopterygota</taxon>
        <taxon>Coleoptera</taxon>
        <taxon>Polyphaga</taxon>
        <taxon>Cucujiformia</taxon>
        <taxon>Chrysomeloidea</taxon>
        <taxon>Chrysomelidae</taxon>
        <taxon>Galerucinae</taxon>
        <taxon>Alticini</taxon>
        <taxon>Psylliodes</taxon>
    </lineage>
</organism>
<dbReference type="GO" id="GO:0019367">
    <property type="term" value="P:fatty acid elongation, saturated fatty acid"/>
    <property type="evidence" value="ECO:0007669"/>
    <property type="project" value="TreeGrafter"/>
</dbReference>
<evidence type="ECO:0000313" key="11">
    <source>
        <dbReference type="EMBL" id="CAH1100727.1"/>
    </source>
</evidence>
<dbReference type="InterPro" id="IPR002076">
    <property type="entry name" value="ELO_fam"/>
</dbReference>
<accession>A0A9P0CLA3</accession>
<feature type="transmembrane region" description="Helical" evidence="10">
    <location>
        <begin position="115"/>
        <end position="134"/>
    </location>
</feature>
<keyword evidence="4 10" id="KW-0812">Transmembrane</keyword>
<dbReference type="GO" id="GO:0034626">
    <property type="term" value="P:fatty acid elongation, polyunsaturated fatty acid"/>
    <property type="evidence" value="ECO:0007669"/>
    <property type="project" value="TreeGrafter"/>
</dbReference>
<evidence type="ECO:0000256" key="5">
    <source>
        <dbReference type="ARBA" id="ARBA00022832"/>
    </source>
</evidence>
<keyword evidence="9 10" id="KW-0275">Fatty acid biosynthesis</keyword>
<evidence type="ECO:0000256" key="7">
    <source>
        <dbReference type="ARBA" id="ARBA00023098"/>
    </source>
</evidence>
<keyword evidence="6 10" id="KW-1133">Transmembrane helix</keyword>
<dbReference type="Pfam" id="PF01151">
    <property type="entry name" value="ELO"/>
    <property type="match status" value="1"/>
</dbReference>
<feature type="transmembrane region" description="Helical" evidence="10">
    <location>
        <begin position="146"/>
        <end position="163"/>
    </location>
</feature>
<keyword evidence="8 10" id="KW-0472">Membrane</keyword>